<accession>U9SN53</accession>
<gene>
    <name evidence="1" type="ORF">GLOINDRAFT_89012</name>
</gene>
<organism evidence="1">
    <name type="scientific">Rhizophagus irregularis (strain DAOM 181602 / DAOM 197198 / MUCL 43194)</name>
    <name type="common">Arbuscular mycorrhizal fungus</name>
    <name type="synonym">Glomus intraradices</name>
    <dbReference type="NCBI Taxonomy" id="747089"/>
    <lineage>
        <taxon>Eukaryota</taxon>
        <taxon>Fungi</taxon>
        <taxon>Fungi incertae sedis</taxon>
        <taxon>Mucoromycota</taxon>
        <taxon>Glomeromycotina</taxon>
        <taxon>Glomeromycetes</taxon>
        <taxon>Glomerales</taxon>
        <taxon>Glomeraceae</taxon>
        <taxon>Rhizophagus</taxon>
    </lineage>
</organism>
<proteinExistence type="predicted"/>
<sequence>MTFLITSSLRQIHPKIPNIFYIVVLIITKYPMMKFNNSNDQVSFLHKQEPANAKVSATRIDVKLIYLQTHTQYKNVTYSKDAIWEHQFHNSENKHLIATLTIYVMTIKKILEIASFS</sequence>
<dbReference type="EMBL" id="KI299648">
    <property type="protein sequence ID" value="ERZ97393.1"/>
    <property type="molecule type" value="Genomic_DNA"/>
</dbReference>
<evidence type="ECO:0000313" key="1">
    <source>
        <dbReference type="EMBL" id="ERZ97393.1"/>
    </source>
</evidence>
<reference evidence="1" key="1">
    <citation type="submission" date="2013-07" db="EMBL/GenBank/DDBJ databases">
        <title>The genome of an arbuscular mycorrhizal fungus provides insights into the evolution of the oldest plant symbiosis.</title>
        <authorList>
            <consortium name="DOE Joint Genome Institute"/>
            <person name="Tisserant E."/>
            <person name="Malbreil M."/>
            <person name="Kuo A."/>
            <person name="Kohler A."/>
            <person name="Symeonidi A."/>
            <person name="Balestrini R."/>
            <person name="Charron P."/>
            <person name="Duensing N."/>
            <person name="Frei-dit-Frey N."/>
            <person name="Gianinazzi-Pearson V."/>
            <person name="Gilbert B."/>
            <person name="Handa Y."/>
            <person name="Hijri M."/>
            <person name="Kaul R."/>
            <person name="Kawaguchi M."/>
            <person name="Krajinski F."/>
            <person name="Lammers P."/>
            <person name="Lapierre D."/>
            <person name="Masclaux F.G."/>
            <person name="Murat C."/>
            <person name="Morin E."/>
            <person name="Ndikumana S."/>
            <person name="Pagni M."/>
            <person name="Petitpierre D."/>
            <person name="Requena N."/>
            <person name="Rosikiewicz P."/>
            <person name="Riley R."/>
            <person name="Saito K."/>
            <person name="San Clemente H."/>
            <person name="Shapiro H."/>
            <person name="van Tuinen D."/>
            <person name="Becard G."/>
            <person name="Bonfante P."/>
            <person name="Paszkowski U."/>
            <person name="Shachar-Hill Y."/>
            <person name="Young J.P."/>
            <person name="Sanders I.R."/>
            <person name="Henrissat B."/>
            <person name="Rensing S.A."/>
            <person name="Grigoriev I.V."/>
            <person name="Corradi N."/>
            <person name="Roux C."/>
            <person name="Martin F."/>
        </authorList>
    </citation>
    <scope>NUCLEOTIDE SEQUENCE</scope>
    <source>
        <strain evidence="1">DAOM 197198</strain>
    </source>
</reference>
<name>U9SN53_RHIID</name>
<dbReference type="HOGENOM" id="CLU_2086072_0_0_1"/>
<protein>
    <submittedName>
        <fullName evidence="1">Uncharacterized protein</fullName>
    </submittedName>
</protein>
<dbReference type="AlphaFoldDB" id="U9SN53"/>